<dbReference type="PROSITE" id="PS51674">
    <property type="entry name" value="4FE4S_WBL"/>
    <property type="match status" value="1"/>
</dbReference>
<name>A0A1G6Y7E1_9PSEU</name>
<organism evidence="13 14">
    <name type="scientific">Actinokineospora iranica</name>
    <dbReference type="NCBI Taxonomy" id="1271860"/>
    <lineage>
        <taxon>Bacteria</taxon>
        <taxon>Bacillati</taxon>
        <taxon>Actinomycetota</taxon>
        <taxon>Actinomycetes</taxon>
        <taxon>Pseudonocardiales</taxon>
        <taxon>Pseudonocardiaceae</taxon>
        <taxon>Actinokineospora</taxon>
    </lineage>
</organism>
<keyword evidence="11" id="KW-0804">Transcription</keyword>
<protein>
    <submittedName>
        <fullName evidence="13">Transcription factor WhiB</fullName>
    </submittedName>
</protein>
<evidence type="ECO:0000313" key="13">
    <source>
        <dbReference type="EMBL" id="SDD86318.1"/>
    </source>
</evidence>
<accession>A0A1G6Y7E1</accession>
<evidence type="ECO:0000256" key="5">
    <source>
        <dbReference type="ARBA" id="ARBA00022723"/>
    </source>
</evidence>
<dbReference type="GO" id="GO:0045892">
    <property type="term" value="P:negative regulation of DNA-templated transcription"/>
    <property type="evidence" value="ECO:0007669"/>
    <property type="project" value="TreeGrafter"/>
</dbReference>
<dbReference type="InterPro" id="IPR034768">
    <property type="entry name" value="4FE4S_WBL"/>
</dbReference>
<dbReference type="GO" id="GO:0051539">
    <property type="term" value="F:4 iron, 4 sulfur cluster binding"/>
    <property type="evidence" value="ECO:0007669"/>
    <property type="project" value="UniProtKB-KW"/>
</dbReference>
<dbReference type="GO" id="GO:0005737">
    <property type="term" value="C:cytoplasm"/>
    <property type="evidence" value="ECO:0007669"/>
    <property type="project" value="UniProtKB-SubCell"/>
</dbReference>
<dbReference type="RefSeq" id="WP_091456900.1">
    <property type="nucleotide sequence ID" value="NZ_FMZZ01000020.1"/>
</dbReference>
<dbReference type="InterPro" id="IPR003482">
    <property type="entry name" value="Whib"/>
</dbReference>
<dbReference type="GO" id="GO:0047134">
    <property type="term" value="F:protein-disulfide reductase [NAD(P)H] activity"/>
    <property type="evidence" value="ECO:0007669"/>
    <property type="project" value="TreeGrafter"/>
</dbReference>
<keyword evidence="9" id="KW-0238">DNA-binding</keyword>
<sequence>MTLRLPEWHARAACRGRIDLDFVEPGEQLAECLALCAACPVAEQCLAEALDAGEAWGIRGGLDADQREKLAEQTGHPAPVIKPAHGTNSRYAKHGCRCDLCREAHTAYDRQRRERNRARARAGDPWVRPIALAAPMRTGRRWTGAGQYVLPLPGVPAPDQVEAGSGLVELVAVAA</sequence>
<evidence type="ECO:0000256" key="11">
    <source>
        <dbReference type="ARBA" id="ARBA00023163"/>
    </source>
</evidence>
<dbReference type="EMBL" id="FMZZ01000020">
    <property type="protein sequence ID" value="SDD86318.1"/>
    <property type="molecule type" value="Genomic_DNA"/>
</dbReference>
<evidence type="ECO:0000256" key="8">
    <source>
        <dbReference type="ARBA" id="ARBA00023015"/>
    </source>
</evidence>
<keyword evidence="6" id="KW-0408">Iron</keyword>
<gene>
    <name evidence="13" type="ORF">SAMN05216174_12069</name>
</gene>
<evidence type="ECO:0000256" key="10">
    <source>
        <dbReference type="ARBA" id="ARBA00023157"/>
    </source>
</evidence>
<keyword evidence="8" id="KW-0805">Transcription regulation</keyword>
<proteinExistence type="inferred from homology"/>
<evidence type="ECO:0000256" key="7">
    <source>
        <dbReference type="ARBA" id="ARBA00023014"/>
    </source>
</evidence>
<dbReference type="Proteomes" id="UP000199501">
    <property type="component" value="Unassembled WGS sequence"/>
</dbReference>
<evidence type="ECO:0000256" key="6">
    <source>
        <dbReference type="ARBA" id="ARBA00023004"/>
    </source>
</evidence>
<dbReference type="PANTHER" id="PTHR38839">
    <property type="entry name" value="TRANSCRIPTIONAL REGULATOR WHID-RELATED"/>
    <property type="match status" value="1"/>
</dbReference>
<dbReference type="AlphaFoldDB" id="A0A1G6Y7E1"/>
<evidence type="ECO:0000259" key="12">
    <source>
        <dbReference type="PROSITE" id="PS51674"/>
    </source>
</evidence>
<keyword evidence="14" id="KW-1185">Reference proteome</keyword>
<dbReference type="GO" id="GO:0046872">
    <property type="term" value="F:metal ion binding"/>
    <property type="evidence" value="ECO:0007669"/>
    <property type="project" value="UniProtKB-KW"/>
</dbReference>
<keyword evidence="4" id="KW-0004">4Fe-4S</keyword>
<evidence type="ECO:0000256" key="9">
    <source>
        <dbReference type="ARBA" id="ARBA00023125"/>
    </source>
</evidence>
<evidence type="ECO:0000256" key="2">
    <source>
        <dbReference type="ARBA" id="ARBA00004496"/>
    </source>
</evidence>
<dbReference type="GO" id="GO:0045454">
    <property type="term" value="P:cell redox homeostasis"/>
    <property type="evidence" value="ECO:0007669"/>
    <property type="project" value="TreeGrafter"/>
</dbReference>
<dbReference type="STRING" id="1271860.SAMN05216174_12069"/>
<comment type="similarity">
    <text evidence="3">Belongs to the WhiB family.</text>
</comment>
<comment type="cofactor">
    <cofactor evidence="1">
        <name>[4Fe-4S] cluster</name>
        <dbReference type="ChEBI" id="CHEBI:49883"/>
    </cofactor>
</comment>
<keyword evidence="7" id="KW-0411">Iron-sulfur</keyword>
<evidence type="ECO:0000256" key="3">
    <source>
        <dbReference type="ARBA" id="ARBA00006597"/>
    </source>
</evidence>
<dbReference type="OrthoDB" id="3689886at2"/>
<keyword evidence="5" id="KW-0479">Metal-binding</keyword>
<feature type="domain" description="4Fe-4S Wbl-type" evidence="12">
    <location>
        <begin position="13"/>
        <end position="69"/>
    </location>
</feature>
<reference evidence="14" key="1">
    <citation type="submission" date="2016-10" db="EMBL/GenBank/DDBJ databases">
        <authorList>
            <person name="Varghese N."/>
            <person name="Submissions S."/>
        </authorList>
    </citation>
    <scope>NUCLEOTIDE SEQUENCE [LARGE SCALE GENOMIC DNA]</scope>
    <source>
        <strain evidence="14">IBRC-M 10403</strain>
    </source>
</reference>
<dbReference type="Pfam" id="PF02467">
    <property type="entry name" value="Whib"/>
    <property type="match status" value="1"/>
</dbReference>
<comment type="subcellular location">
    <subcellularLocation>
        <location evidence="2">Cytoplasm</location>
    </subcellularLocation>
</comment>
<evidence type="ECO:0000313" key="14">
    <source>
        <dbReference type="Proteomes" id="UP000199501"/>
    </source>
</evidence>
<keyword evidence="10" id="KW-1015">Disulfide bond</keyword>
<dbReference type="GO" id="GO:0003677">
    <property type="term" value="F:DNA binding"/>
    <property type="evidence" value="ECO:0007669"/>
    <property type="project" value="UniProtKB-KW"/>
</dbReference>
<evidence type="ECO:0000256" key="1">
    <source>
        <dbReference type="ARBA" id="ARBA00001966"/>
    </source>
</evidence>
<evidence type="ECO:0000256" key="4">
    <source>
        <dbReference type="ARBA" id="ARBA00022485"/>
    </source>
</evidence>